<proteinExistence type="predicted"/>
<dbReference type="InterPro" id="IPR002500">
    <property type="entry name" value="PAPS_reduct_dom"/>
</dbReference>
<gene>
    <name evidence="2" type="ORF">LCGC14_2548630</name>
</gene>
<reference evidence="2" key="1">
    <citation type="journal article" date="2015" name="Nature">
        <title>Complex archaea that bridge the gap between prokaryotes and eukaryotes.</title>
        <authorList>
            <person name="Spang A."/>
            <person name="Saw J.H."/>
            <person name="Jorgensen S.L."/>
            <person name="Zaremba-Niedzwiedzka K."/>
            <person name="Martijn J."/>
            <person name="Lind A.E."/>
            <person name="van Eijk R."/>
            <person name="Schleper C."/>
            <person name="Guy L."/>
            <person name="Ettema T.J."/>
        </authorList>
    </citation>
    <scope>NUCLEOTIDE SEQUENCE</scope>
</reference>
<dbReference type="EMBL" id="LAZR01041768">
    <property type="protein sequence ID" value="KKL11158.1"/>
    <property type="molecule type" value="Genomic_DNA"/>
</dbReference>
<dbReference type="GO" id="GO:0003824">
    <property type="term" value="F:catalytic activity"/>
    <property type="evidence" value="ECO:0007669"/>
    <property type="project" value="InterPro"/>
</dbReference>
<protein>
    <recommendedName>
        <fullName evidence="1">Phosphoadenosine phosphosulphate reductase domain-containing protein</fullName>
    </recommendedName>
</protein>
<feature type="domain" description="Phosphoadenosine phosphosulphate reductase" evidence="1">
    <location>
        <begin position="3"/>
        <end position="107"/>
    </location>
</feature>
<name>A0A0F9DGN0_9ZZZZ</name>
<dbReference type="PANTHER" id="PTHR43196">
    <property type="entry name" value="SULFATE ADENYLYLTRANSFERASE SUBUNIT 2"/>
    <property type="match status" value="1"/>
</dbReference>
<dbReference type="InterPro" id="IPR014729">
    <property type="entry name" value="Rossmann-like_a/b/a_fold"/>
</dbReference>
<dbReference type="Gene3D" id="3.40.50.620">
    <property type="entry name" value="HUPs"/>
    <property type="match status" value="1"/>
</dbReference>
<dbReference type="Pfam" id="PF01507">
    <property type="entry name" value="PAPS_reduct"/>
    <property type="match status" value="1"/>
</dbReference>
<dbReference type="InterPro" id="IPR050128">
    <property type="entry name" value="Sulfate_adenylyltrnsfr_sub2"/>
</dbReference>
<evidence type="ECO:0000259" key="1">
    <source>
        <dbReference type="Pfam" id="PF01507"/>
    </source>
</evidence>
<comment type="caution">
    <text evidence="2">The sequence shown here is derived from an EMBL/GenBank/DDBJ whole genome shotgun (WGS) entry which is preliminary data.</text>
</comment>
<accession>A0A0F9DGN0</accession>
<dbReference type="PANTHER" id="PTHR43196:SF2">
    <property type="entry name" value="PHOSPHOADENOSINE PHOSPHOSULFATE REDUCTASE"/>
    <property type="match status" value="1"/>
</dbReference>
<organism evidence="2">
    <name type="scientific">marine sediment metagenome</name>
    <dbReference type="NCBI Taxonomy" id="412755"/>
    <lineage>
        <taxon>unclassified sequences</taxon>
        <taxon>metagenomes</taxon>
        <taxon>ecological metagenomes</taxon>
    </lineage>
</organism>
<dbReference type="SUPFAM" id="SSF52402">
    <property type="entry name" value="Adenine nucleotide alpha hydrolases-like"/>
    <property type="match status" value="1"/>
</dbReference>
<sequence length="245" mass="28929">MRHIIAISGGKDSAALALYMRGRLPSVEYIFCDTGAELPELYEFLERLECVLGQEIVRLTDTTKAHPARRDIFYYIDRWDFLPTAVDRWCTKHLKIRPFERYIKRQVGPATVYIAFRSDEQRKGNYGLDANIEYRYPFVEDGIDFAGVMQILKDNEIELPAFYAWRSTGGCWLCPFQRRSDWQALKRHHPALFQRAKKLEQKHQHQWNQLYTLEEIEAQRDLPMNIEERDLDEFEEGMPCAICAK</sequence>
<evidence type="ECO:0000313" key="2">
    <source>
        <dbReference type="EMBL" id="KKL11158.1"/>
    </source>
</evidence>
<dbReference type="AlphaFoldDB" id="A0A0F9DGN0"/>